<dbReference type="OMA" id="CKQCTYC"/>
<evidence type="ECO:0000256" key="4">
    <source>
        <dbReference type="ARBA" id="ARBA00022485"/>
    </source>
</evidence>
<evidence type="ECO:0000256" key="6">
    <source>
        <dbReference type="ARBA" id="ARBA00022643"/>
    </source>
</evidence>
<keyword evidence="13" id="KW-1185">Reference proteome</keyword>
<dbReference type="OrthoDB" id="301415at2759"/>
<dbReference type="InterPro" id="IPR019575">
    <property type="entry name" value="Nuop51_4Fe4S-bd"/>
</dbReference>
<evidence type="ECO:0000256" key="3">
    <source>
        <dbReference type="ARBA" id="ARBA00007523"/>
    </source>
</evidence>
<keyword evidence="4" id="KW-0004">4Fe-4S</keyword>
<dbReference type="GO" id="GO:0046872">
    <property type="term" value="F:metal ion binding"/>
    <property type="evidence" value="ECO:0007669"/>
    <property type="project" value="UniProtKB-KW"/>
</dbReference>
<evidence type="ECO:0000256" key="9">
    <source>
        <dbReference type="ARBA" id="ARBA00023014"/>
    </source>
</evidence>
<comment type="cofactor">
    <cofactor evidence="2">
        <name>[4Fe-4S] cluster</name>
        <dbReference type="ChEBI" id="CHEBI:49883"/>
    </cofactor>
</comment>
<feature type="domain" description="NADH-ubiquinone oxidoreductase 51kDa subunit iron-sulphur binding" evidence="11">
    <location>
        <begin position="453"/>
        <end position="498"/>
    </location>
</feature>
<dbReference type="FunFam" id="3.40.50.11540:FF:000001">
    <property type="entry name" value="NADH dehydrogenase [ubiquinone] flavoprotein 1, mitochondrial"/>
    <property type="match status" value="1"/>
</dbReference>
<gene>
    <name evidence="12" type="primary">Dgri\GH21461</name>
    <name evidence="12" type="ORF">Dgri_GH21461</name>
</gene>
<dbReference type="EMBL" id="CH916367">
    <property type="protein sequence ID" value="EDW01484.1"/>
    <property type="molecule type" value="Genomic_DNA"/>
</dbReference>
<dbReference type="PhylomeDB" id="B4J9S0"/>
<comment type="similarity">
    <text evidence="3">Belongs to the complex I 51 kDa subunit family.</text>
</comment>
<dbReference type="SUPFAM" id="SSF142984">
    <property type="entry name" value="Nqo1 middle domain-like"/>
    <property type="match status" value="1"/>
</dbReference>
<accession>B4J9S0</accession>
<proteinExistence type="inferred from homology"/>
<dbReference type="PANTHER" id="PTHR11780">
    <property type="entry name" value="NADH-UBIQUINONE OXIDOREDUCTASE FLAVOPROTEIN 1 NDUFV1"/>
    <property type="match status" value="1"/>
</dbReference>
<dbReference type="Proteomes" id="UP000001070">
    <property type="component" value="Unassembled WGS sequence"/>
</dbReference>
<evidence type="ECO:0000313" key="12">
    <source>
        <dbReference type="EMBL" id="EDW01484.1"/>
    </source>
</evidence>
<dbReference type="SMR" id="B4J9S0"/>
<dbReference type="InterPro" id="IPR054765">
    <property type="entry name" value="SLBB_dom"/>
</dbReference>
<keyword evidence="9" id="KW-0411">Iron-sulfur</keyword>
<dbReference type="NCBIfam" id="NF010120">
    <property type="entry name" value="PRK13596.1"/>
    <property type="match status" value="1"/>
</dbReference>
<feature type="compositionally biased region" description="Basic and acidic residues" evidence="10">
    <location>
        <begin position="42"/>
        <end position="61"/>
    </location>
</feature>
<dbReference type="GO" id="GO:0006120">
    <property type="term" value="P:mitochondrial electron transport, NADH to ubiquinone"/>
    <property type="evidence" value="ECO:0007669"/>
    <property type="project" value="TreeGrafter"/>
</dbReference>
<dbReference type="Gene3D" id="1.20.1440.230">
    <property type="entry name" value="NADH-ubiquinone oxidoreductase 51kDa subunit, iron-sulphur binding domain"/>
    <property type="match status" value="1"/>
</dbReference>
<dbReference type="Gene3D" id="3.40.50.11540">
    <property type="entry name" value="NADH-ubiquinone oxidoreductase 51kDa subunit"/>
    <property type="match status" value="1"/>
</dbReference>
<evidence type="ECO:0000313" key="13">
    <source>
        <dbReference type="Proteomes" id="UP000001070"/>
    </source>
</evidence>
<organism evidence="13">
    <name type="scientific">Drosophila grimshawi</name>
    <name type="common">Hawaiian fruit fly</name>
    <name type="synonym">Idiomyia grimshawi</name>
    <dbReference type="NCBI Taxonomy" id="7222"/>
    <lineage>
        <taxon>Eukaryota</taxon>
        <taxon>Metazoa</taxon>
        <taxon>Ecdysozoa</taxon>
        <taxon>Arthropoda</taxon>
        <taxon>Hexapoda</taxon>
        <taxon>Insecta</taxon>
        <taxon>Pterygota</taxon>
        <taxon>Neoptera</taxon>
        <taxon>Endopterygota</taxon>
        <taxon>Diptera</taxon>
        <taxon>Brachycera</taxon>
        <taxon>Muscomorpha</taxon>
        <taxon>Ephydroidea</taxon>
        <taxon>Drosophilidae</taxon>
        <taxon>Drosophila</taxon>
        <taxon>Hawaiian Drosophila</taxon>
    </lineage>
</organism>
<dbReference type="Pfam" id="PF10589">
    <property type="entry name" value="NADH_4Fe-4S"/>
    <property type="match status" value="1"/>
</dbReference>
<dbReference type="Pfam" id="PF01512">
    <property type="entry name" value="Complex1_51K"/>
    <property type="match status" value="1"/>
</dbReference>
<keyword evidence="6" id="KW-0288">FMN</keyword>
<reference evidence="12 13" key="1">
    <citation type="journal article" date="2007" name="Nature">
        <title>Evolution of genes and genomes on the Drosophila phylogeny.</title>
        <authorList>
            <consortium name="Drosophila 12 Genomes Consortium"/>
            <person name="Clark A.G."/>
            <person name="Eisen M.B."/>
            <person name="Smith D.R."/>
            <person name="Bergman C.M."/>
            <person name="Oliver B."/>
            <person name="Markow T.A."/>
            <person name="Kaufman T.C."/>
            <person name="Kellis M."/>
            <person name="Gelbart W."/>
            <person name="Iyer V.N."/>
            <person name="Pollard D.A."/>
            <person name="Sackton T.B."/>
            <person name="Larracuente A.M."/>
            <person name="Singh N.D."/>
            <person name="Abad J.P."/>
            <person name="Abt D.N."/>
            <person name="Adryan B."/>
            <person name="Aguade M."/>
            <person name="Akashi H."/>
            <person name="Anderson W.W."/>
            <person name="Aquadro C.F."/>
            <person name="Ardell D.H."/>
            <person name="Arguello R."/>
            <person name="Artieri C.G."/>
            <person name="Barbash D.A."/>
            <person name="Barker D."/>
            <person name="Barsanti P."/>
            <person name="Batterham P."/>
            <person name="Batzoglou S."/>
            <person name="Begun D."/>
            <person name="Bhutkar A."/>
            <person name="Blanco E."/>
            <person name="Bosak S.A."/>
            <person name="Bradley R.K."/>
            <person name="Brand A.D."/>
            <person name="Brent M.R."/>
            <person name="Brooks A.N."/>
            <person name="Brown R.H."/>
            <person name="Butlin R.K."/>
            <person name="Caggese C."/>
            <person name="Calvi B.R."/>
            <person name="Bernardo de Carvalho A."/>
            <person name="Caspi A."/>
            <person name="Castrezana S."/>
            <person name="Celniker S.E."/>
            <person name="Chang J.L."/>
            <person name="Chapple C."/>
            <person name="Chatterji S."/>
            <person name="Chinwalla A."/>
            <person name="Civetta A."/>
            <person name="Clifton S.W."/>
            <person name="Comeron J.M."/>
            <person name="Costello J.C."/>
            <person name="Coyne J.A."/>
            <person name="Daub J."/>
            <person name="David R.G."/>
            <person name="Delcher A.L."/>
            <person name="Delehaunty K."/>
            <person name="Do C.B."/>
            <person name="Ebling H."/>
            <person name="Edwards K."/>
            <person name="Eickbush T."/>
            <person name="Evans J.D."/>
            <person name="Filipski A."/>
            <person name="Findeiss S."/>
            <person name="Freyhult E."/>
            <person name="Fulton L."/>
            <person name="Fulton R."/>
            <person name="Garcia A.C."/>
            <person name="Gardiner A."/>
            <person name="Garfield D.A."/>
            <person name="Garvin B.E."/>
            <person name="Gibson G."/>
            <person name="Gilbert D."/>
            <person name="Gnerre S."/>
            <person name="Godfrey J."/>
            <person name="Good R."/>
            <person name="Gotea V."/>
            <person name="Gravely B."/>
            <person name="Greenberg A.J."/>
            <person name="Griffiths-Jones S."/>
            <person name="Gross S."/>
            <person name="Guigo R."/>
            <person name="Gustafson E.A."/>
            <person name="Haerty W."/>
            <person name="Hahn M.W."/>
            <person name="Halligan D.L."/>
            <person name="Halpern A.L."/>
            <person name="Halter G.M."/>
            <person name="Han M.V."/>
            <person name="Heger A."/>
            <person name="Hillier L."/>
            <person name="Hinrichs A.S."/>
            <person name="Holmes I."/>
            <person name="Hoskins R.A."/>
            <person name="Hubisz M.J."/>
            <person name="Hultmark D."/>
            <person name="Huntley M.A."/>
            <person name="Jaffe D.B."/>
            <person name="Jagadeeshan S."/>
            <person name="Jeck W.R."/>
            <person name="Johnson J."/>
            <person name="Jones C.D."/>
            <person name="Jordan W.C."/>
            <person name="Karpen G.H."/>
            <person name="Kataoka E."/>
            <person name="Keightley P.D."/>
            <person name="Kheradpour P."/>
            <person name="Kirkness E.F."/>
            <person name="Koerich L.B."/>
            <person name="Kristiansen K."/>
            <person name="Kudrna D."/>
            <person name="Kulathinal R.J."/>
            <person name="Kumar S."/>
            <person name="Kwok R."/>
            <person name="Lander E."/>
            <person name="Langley C.H."/>
            <person name="Lapoint R."/>
            <person name="Lazzaro B.P."/>
            <person name="Lee S.J."/>
            <person name="Levesque L."/>
            <person name="Li R."/>
            <person name="Lin C.F."/>
            <person name="Lin M.F."/>
            <person name="Lindblad-Toh K."/>
            <person name="Llopart A."/>
            <person name="Long M."/>
            <person name="Low L."/>
            <person name="Lozovsky E."/>
            <person name="Lu J."/>
            <person name="Luo M."/>
            <person name="Machado C.A."/>
            <person name="Makalowski W."/>
            <person name="Marzo M."/>
            <person name="Matsuda M."/>
            <person name="Matzkin L."/>
            <person name="McAllister B."/>
            <person name="McBride C.S."/>
            <person name="McKernan B."/>
            <person name="McKernan K."/>
            <person name="Mendez-Lago M."/>
            <person name="Minx P."/>
            <person name="Mollenhauer M.U."/>
            <person name="Montooth K."/>
            <person name="Mount S.M."/>
            <person name="Mu X."/>
            <person name="Myers E."/>
            <person name="Negre B."/>
            <person name="Newfeld S."/>
            <person name="Nielsen R."/>
            <person name="Noor M.A."/>
            <person name="O'Grady P."/>
            <person name="Pachter L."/>
            <person name="Papaceit M."/>
            <person name="Parisi M.J."/>
            <person name="Parisi M."/>
            <person name="Parts L."/>
            <person name="Pedersen J.S."/>
            <person name="Pesole G."/>
            <person name="Phillippy A.M."/>
            <person name="Ponting C.P."/>
            <person name="Pop M."/>
            <person name="Porcelli D."/>
            <person name="Powell J.R."/>
            <person name="Prohaska S."/>
            <person name="Pruitt K."/>
            <person name="Puig M."/>
            <person name="Quesneville H."/>
            <person name="Ram K.R."/>
            <person name="Rand D."/>
            <person name="Rasmussen M.D."/>
            <person name="Reed L.K."/>
            <person name="Reenan R."/>
            <person name="Reily A."/>
            <person name="Remington K.A."/>
            <person name="Rieger T.T."/>
            <person name="Ritchie M.G."/>
            <person name="Robin C."/>
            <person name="Rogers Y.H."/>
            <person name="Rohde C."/>
            <person name="Rozas J."/>
            <person name="Rubenfield M.J."/>
            <person name="Ruiz A."/>
            <person name="Russo S."/>
            <person name="Salzberg S.L."/>
            <person name="Sanchez-Gracia A."/>
            <person name="Saranga D.J."/>
            <person name="Sato H."/>
            <person name="Schaeffer S.W."/>
            <person name="Schatz M.C."/>
            <person name="Schlenke T."/>
            <person name="Schwartz R."/>
            <person name="Segarra C."/>
            <person name="Singh R.S."/>
            <person name="Sirot L."/>
            <person name="Sirota M."/>
            <person name="Sisneros N.B."/>
            <person name="Smith C.D."/>
            <person name="Smith T.F."/>
            <person name="Spieth J."/>
            <person name="Stage D.E."/>
            <person name="Stark A."/>
            <person name="Stephan W."/>
            <person name="Strausberg R.L."/>
            <person name="Strempel S."/>
            <person name="Sturgill D."/>
            <person name="Sutton G."/>
            <person name="Sutton G.G."/>
            <person name="Tao W."/>
            <person name="Teichmann S."/>
            <person name="Tobari Y.N."/>
            <person name="Tomimura Y."/>
            <person name="Tsolas J.M."/>
            <person name="Valente V.L."/>
            <person name="Venter E."/>
            <person name="Venter J.C."/>
            <person name="Vicario S."/>
            <person name="Vieira F.G."/>
            <person name="Vilella A.J."/>
            <person name="Villasante A."/>
            <person name="Walenz B."/>
            <person name="Wang J."/>
            <person name="Wasserman M."/>
            <person name="Watts T."/>
            <person name="Wilson D."/>
            <person name="Wilson R.K."/>
            <person name="Wing R.A."/>
            <person name="Wolfner M.F."/>
            <person name="Wong A."/>
            <person name="Wong G.K."/>
            <person name="Wu C.I."/>
            <person name="Wu G."/>
            <person name="Yamamoto D."/>
            <person name="Yang H.P."/>
            <person name="Yang S.P."/>
            <person name="Yorke J.A."/>
            <person name="Yoshida K."/>
            <person name="Zdobnov E."/>
            <person name="Zhang P."/>
            <person name="Zhang Y."/>
            <person name="Zimin A.V."/>
            <person name="Baldwin J."/>
            <person name="Abdouelleil A."/>
            <person name="Abdulkadir J."/>
            <person name="Abebe A."/>
            <person name="Abera B."/>
            <person name="Abreu J."/>
            <person name="Acer S.C."/>
            <person name="Aftuck L."/>
            <person name="Alexander A."/>
            <person name="An P."/>
            <person name="Anderson E."/>
            <person name="Anderson S."/>
            <person name="Arachi H."/>
            <person name="Azer M."/>
            <person name="Bachantsang P."/>
            <person name="Barry A."/>
            <person name="Bayul T."/>
            <person name="Berlin A."/>
            <person name="Bessette D."/>
            <person name="Bloom T."/>
            <person name="Blye J."/>
            <person name="Boguslavskiy L."/>
            <person name="Bonnet C."/>
            <person name="Boukhgalter B."/>
            <person name="Bourzgui I."/>
            <person name="Brown A."/>
            <person name="Cahill P."/>
            <person name="Channer S."/>
            <person name="Cheshatsang Y."/>
            <person name="Chuda L."/>
            <person name="Citroen M."/>
            <person name="Collymore A."/>
            <person name="Cooke P."/>
            <person name="Costello M."/>
            <person name="D'Aco K."/>
            <person name="Daza R."/>
            <person name="De Haan G."/>
            <person name="DeGray S."/>
            <person name="DeMaso C."/>
            <person name="Dhargay N."/>
            <person name="Dooley K."/>
            <person name="Dooley E."/>
            <person name="Doricent M."/>
            <person name="Dorje P."/>
            <person name="Dorjee K."/>
            <person name="Dupes A."/>
            <person name="Elong R."/>
            <person name="Falk J."/>
            <person name="Farina A."/>
            <person name="Faro S."/>
            <person name="Ferguson D."/>
            <person name="Fisher S."/>
            <person name="Foley C.D."/>
            <person name="Franke A."/>
            <person name="Friedrich D."/>
            <person name="Gadbois L."/>
            <person name="Gearin G."/>
            <person name="Gearin C.R."/>
            <person name="Giannoukos G."/>
            <person name="Goode T."/>
            <person name="Graham J."/>
            <person name="Grandbois E."/>
            <person name="Grewal S."/>
            <person name="Gyaltsen K."/>
            <person name="Hafez N."/>
            <person name="Hagos B."/>
            <person name="Hall J."/>
            <person name="Henson C."/>
            <person name="Hollinger A."/>
            <person name="Honan T."/>
            <person name="Huard M.D."/>
            <person name="Hughes L."/>
            <person name="Hurhula B."/>
            <person name="Husby M.E."/>
            <person name="Kamat A."/>
            <person name="Kanga B."/>
            <person name="Kashin S."/>
            <person name="Khazanovich D."/>
            <person name="Kisner P."/>
            <person name="Lance K."/>
            <person name="Lara M."/>
            <person name="Lee W."/>
            <person name="Lennon N."/>
            <person name="Letendre F."/>
            <person name="LeVine R."/>
            <person name="Lipovsky A."/>
            <person name="Liu X."/>
            <person name="Liu J."/>
            <person name="Liu S."/>
            <person name="Lokyitsang T."/>
            <person name="Lokyitsang Y."/>
            <person name="Lubonja R."/>
            <person name="Lui A."/>
            <person name="MacDonald P."/>
            <person name="Magnisalis V."/>
            <person name="Maru K."/>
            <person name="Matthews C."/>
            <person name="McCusker W."/>
            <person name="McDonough S."/>
            <person name="Mehta T."/>
            <person name="Meldrim J."/>
            <person name="Meneus L."/>
            <person name="Mihai O."/>
            <person name="Mihalev A."/>
            <person name="Mihova T."/>
            <person name="Mittelman R."/>
            <person name="Mlenga V."/>
            <person name="Montmayeur A."/>
            <person name="Mulrain L."/>
            <person name="Navidi A."/>
            <person name="Naylor J."/>
            <person name="Negash T."/>
            <person name="Nguyen T."/>
            <person name="Nguyen N."/>
            <person name="Nicol R."/>
            <person name="Norbu C."/>
            <person name="Norbu N."/>
            <person name="Novod N."/>
            <person name="O'Neill B."/>
            <person name="Osman S."/>
            <person name="Markiewicz E."/>
            <person name="Oyono O.L."/>
            <person name="Patti C."/>
            <person name="Phunkhang P."/>
            <person name="Pierre F."/>
            <person name="Priest M."/>
            <person name="Raghuraman S."/>
            <person name="Rege F."/>
            <person name="Reyes R."/>
            <person name="Rise C."/>
            <person name="Rogov P."/>
            <person name="Ross K."/>
            <person name="Ryan E."/>
            <person name="Settipalli S."/>
            <person name="Shea T."/>
            <person name="Sherpa N."/>
            <person name="Shi L."/>
            <person name="Shih D."/>
            <person name="Sparrow T."/>
            <person name="Spaulding J."/>
            <person name="Stalker J."/>
            <person name="Stange-Thomann N."/>
            <person name="Stavropoulos S."/>
            <person name="Stone C."/>
            <person name="Strader C."/>
            <person name="Tesfaye S."/>
            <person name="Thomson T."/>
            <person name="Thoulutsang Y."/>
            <person name="Thoulutsang D."/>
            <person name="Topham K."/>
            <person name="Topping I."/>
            <person name="Tsamla T."/>
            <person name="Vassiliev H."/>
            <person name="Vo A."/>
            <person name="Wangchuk T."/>
            <person name="Wangdi T."/>
            <person name="Weiand M."/>
            <person name="Wilkinson J."/>
            <person name="Wilson A."/>
            <person name="Yadav S."/>
            <person name="Young G."/>
            <person name="Yu Q."/>
            <person name="Zembek L."/>
            <person name="Zhong D."/>
            <person name="Zimmer A."/>
            <person name="Zwirko Z."/>
            <person name="Jaffe D.B."/>
            <person name="Alvarez P."/>
            <person name="Brockman W."/>
            <person name="Butler J."/>
            <person name="Chin C."/>
            <person name="Gnerre S."/>
            <person name="Grabherr M."/>
            <person name="Kleber M."/>
            <person name="Mauceli E."/>
            <person name="MacCallum I."/>
        </authorList>
    </citation>
    <scope>NUCLEOTIDE SEQUENCE [LARGE SCALE GENOMIC DNA]</scope>
    <source>
        <strain evidence="13">Tucson 15287-2541.00</strain>
    </source>
</reference>
<evidence type="ECO:0000256" key="7">
    <source>
        <dbReference type="ARBA" id="ARBA00022723"/>
    </source>
</evidence>
<dbReference type="FunCoup" id="B4J9S0">
    <property type="interactions" value="129"/>
</dbReference>
<protein>
    <submittedName>
        <fullName evidence="12">GH21461</fullName>
    </submittedName>
</protein>
<comment type="cofactor">
    <cofactor evidence="1">
        <name>FMN</name>
        <dbReference type="ChEBI" id="CHEBI:58210"/>
    </cofactor>
</comment>
<dbReference type="GO" id="GO:0005739">
    <property type="term" value="C:mitochondrion"/>
    <property type="evidence" value="ECO:0007669"/>
    <property type="project" value="GOC"/>
</dbReference>
<dbReference type="InterPro" id="IPR050837">
    <property type="entry name" value="ComplexI_51kDa_subunit"/>
</dbReference>
<dbReference type="Pfam" id="PF22461">
    <property type="entry name" value="SLBB_2"/>
    <property type="match status" value="1"/>
</dbReference>
<dbReference type="SMART" id="SM00928">
    <property type="entry name" value="NADH_4Fe-4S"/>
    <property type="match status" value="1"/>
</dbReference>
<dbReference type="Gene3D" id="3.10.20.600">
    <property type="match status" value="1"/>
</dbReference>
<dbReference type="SUPFAM" id="SSF142019">
    <property type="entry name" value="Nqo1 FMN-binding domain-like"/>
    <property type="match status" value="1"/>
</dbReference>
<dbReference type="InterPro" id="IPR037225">
    <property type="entry name" value="Nuo51_FMN-bd_sf"/>
</dbReference>
<name>B4J9S0_DROGR</name>
<evidence type="ECO:0000256" key="2">
    <source>
        <dbReference type="ARBA" id="ARBA00001966"/>
    </source>
</evidence>
<dbReference type="HOGENOM" id="CLU_014881_1_1_1"/>
<evidence type="ECO:0000256" key="8">
    <source>
        <dbReference type="ARBA" id="ARBA00023004"/>
    </source>
</evidence>
<feature type="region of interest" description="Disordered" evidence="10">
    <location>
        <begin position="42"/>
        <end position="83"/>
    </location>
</feature>
<dbReference type="InParanoid" id="B4J9S0"/>
<evidence type="ECO:0000256" key="1">
    <source>
        <dbReference type="ARBA" id="ARBA00001917"/>
    </source>
</evidence>
<evidence type="ECO:0000256" key="5">
    <source>
        <dbReference type="ARBA" id="ARBA00022630"/>
    </source>
</evidence>
<dbReference type="InterPro" id="IPR011538">
    <property type="entry name" value="Nuo51_FMN-bd"/>
</dbReference>
<evidence type="ECO:0000256" key="10">
    <source>
        <dbReference type="SAM" id="MobiDB-lite"/>
    </source>
</evidence>
<keyword evidence="7" id="KW-0479">Metal-binding</keyword>
<sequence length="546" mass="60524">MFAQLIGPRGFALLRHWQLDNTPLVHSKKYTIALEIREYSKDASKKGKAPGKKDNTTDKKGNLPVKNVTSKAAPPKEASKKDIKVAAVKSSAASDKKPDVSKTFRQAKITPFKGMLSNTKSEFGPLKDCDRIFQNLYGFHDWRLKGACQRGDWYRTADLLDMGANWIVDEVKRSGLRGRGGSGYYTGNKWEFLQKVNANNKILILNCAEGEPGTCKDREILRHEPHKIIEGCLLAGYAMGCEKCIIYVRNCFYNEACNLQFALAEAYRYGLLGCNACDTGIKFDIQVQRGDRYLSGEETALVNCLMGKLARPRKRPPYLHEQGYFDHPCLVLNTETLAVVPTILRRGAKWFTGLGRNMNFGTKLFSICGHVQHPCTVEEEMSMPLREIIDMHAGGVCGGWNNLLGVFPGGLSSPLIGKVGAEGLLMDYDCLQKAGSSFGTGGIIVVSNNCDPLLVMQRSIEFYMKQTCKQCTPCRDGAIWLPKILRNFTKGESVPQMIDFVAVICKTMIGTTICGLSDSQANVAMGLITHFAPHIQQRIEAFGKDC</sequence>
<evidence type="ECO:0000259" key="11">
    <source>
        <dbReference type="SMART" id="SM00928"/>
    </source>
</evidence>
<dbReference type="STRING" id="7222.B4J9S0"/>
<keyword evidence="8" id="KW-0408">Iron</keyword>
<keyword evidence="5" id="KW-0285">Flavoprotein</keyword>
<dbReference type="PANTHER" id="PTHR11780:SF10">
    <property type="entry name" value="NADH DEHYDROGENASE [UBIQUINONE] FLAVOPROTEIN 1, MITOCHONDRIAL"/>
    <property type="match status" value="1"/>
</dbReference>
<dbReference type="SUPFAM" id="SSF140490">
    <property type="entry name" value="Nqo1C-terminal domain-like"/>
    <property type="match status" value="1"/>
</dbReference>
<dbReference type="GO" id="GO:0051539">
    <property type="term" value="F:4 iron, 4 sulfur cluster binding"/>
    <property type="evidence" value="ECO:0007669"/>
    <property type="project" value="UniProtKB-KW"/>
</dbReference>
<dbReference type="eggNOG" id="KOG2658">
    <property type="taxonomic scope" value="Eukaryota"/>
</dbReference>
<dbReference type="AlphaFoldDB" id="B4J9S0"/>
<dbReference type="KEGG" id="dgr:6560746"/>
<dbReference type="InterPro" id="IPR037207">
    <property type="entry name" value="Nuop51_4Fe4S-bd_sf"/>
</dbReference>